<name>A0A0F9R5U0_9ZZZZ</name>
<protein>
    <submittedName>
        <fullName evidence="1">Uncharacterized protein</fullName>
    </submittedName>
</protein>
<dbReference type="EMBL" id="LAZR01001042">
    <property type="protein sequence ID" value="KKN51935.1"/>
    <property type="molecule type" value="Genomic_DNA"/>
</dbReference>
<organism evidence="1">
    <name type="scientific">marine sediment metagenome</name>
    <dbReference type="NCBI Taxonomy" id="412755"/>
    <lineage>
        <taxon>unclassified sequences</taxon>
        <taxon>metagenomes</taxon>
        <taxon>ecological metagenomes</taxon>
    </lineage>
</organism>
<evidence type="ECO:0000313" key="1">
    <source>
        <dbReference type="EMBL" id="KKN51935.1"/>
    </source>
</evidence>
<accession>A0A0F9R5U0</accession>
<dbReference type="AlphaFoldDB" id="A0A0F9R5U0"/>
<proteinExistence type="predicted"/>
<gene>
    <name evidence="1" type="ORF">LCGC14_0617720</name>
</gene>
<comment type="caution">
    <text evidence="1">The sequence shown here is derived from an EMBL/GenBank/DDBJ whole genome shotgun (WGS) entry which is preliminary data.</text>
</comment>
<sequence>MIYEIPANGLCFVCGMKSFHTQKELREHRESETHKINSQKNIKGEEKMNLNEAKFNEAKKITIEMTKSEDGKIYPKNTFIYLDGELAQFIRGVQLNAHVDEGLKMVVSYMFTKNGRPERDEAEYIERHWSSEVKNVSGVVLEEDEDEIELVEEEKNDR</sequence>
<reference evidence="1" key="1">
    <citation type="journal article" date="2015" name="Nature">
        <title>Complex archaea that bridge the gap between prokaryotes and eukaryotes.</title>
        <authorList>
            <person name="Spang A."/>
            <person name="Saw J.H."/>
            <person name="Jorgensen S.L."/>
            <person name="Zaremba-Niedzwiedzka K."/>
            <person name="Martijn J."/>
            <person name="Lind A.E."/>
            <person name="van Eijk R."/>
            <person name="Schleper C."/>
            <person name="Guy L."/>
            <person name="Ettema T.J."/>
        </authorList>
    </citation>
    <scope>NUCLEOTIDE SEQUENCE</scope>
</reference>